<evidence type="ECO:0000256" key="5">
    <source>
        <dbReference type="ARBA" id="ARBA00040604"/>
    </source>
</evidence>
<feature type="compositionally biased region" description="Basic and acidic residues" evidence="6">
    <location>
        <begin position="168"/>
        <end position="179"/>
    </location>
</feature>
<reference evidence="9" key="3">
    <citation type="submission" date="2025-09" db="UniProtKB">
        <authorList>
            <consortium name="Ensembl"/>
        </authorList>
    </citation>
    <scope>IDENTIFICATION</scope>
</reference>
<dbReference type="InterPro" id="IPR018392">
    <property type="entry name" value="LysM"/>
</dbReference>
<evidence type="ECO:0000256" key="2">
    <source>
        <dbReference type="ARBA" id="ARBA00009540"/>
    </source>
</evidence>
<dbReference type="RefSeq" id="XP_037389991.1">
    <property type="nucleotide sequence ID" value="XM_037534094.1"/>
</dbReference>
<dbReference type="SMART" id="SM00584">
    <property type="entry name" value="TLDc"/>
    <property type="match status" value="1"/>
</dbReference>
<dbReference type="InterPro" id="IPR036779">
    <property type="entry name" value="LysM_dom_sf"/>
</dbReference>
<dbReference type="FunFam" id="3.10.350.10:FF:000002">
    <property type="entry name" value="Oxidation resistance protein 1 isoform X1"/>
    <property type="match status" value="1"/>
</dbReference>
<feature type="compositionally biased region" description="Polar residues" evidence="6">
    <location>
        <begin position="448"/>
        <end position="461"/>
    </location>
</feature>
<dbReference type="PANTHER" id="PTHR23354">
    <property type="entry name" value="NUCLEOLAR PROTEIN 7/ESTROGEN RECEPTOR COACTIVATOR-RELATED"/>
    <property type="match status" value="1"/>
</dbReference>
<dbReference type="GO" id="GO:0005634">
    <property type="term" value="C:nucleus"/>
    <property type="evidence" value="ECO:0007669"/>
    <property type="project" value="TreeGrafter"/>
</dbReference>
<dbReference type="Proteomes" id="UP001501920">
    <property type="component" value="Chromosome 24"/>
</dbReference>
<dbReference type="GO" id="GO:0006979">
    <property type="term" value="P:response to oxidative stress"/>
    <property type="evidence" value="ECO:0007669"/>
    <property type="project" value="TreeGrafter"/>
</dbReference>
<dbReference type="Gene3D" id="3.10.350.10">
    <property type="entry name" value="LysM domain"/>
    <property type="match status" value="1"/>
</dbReference>
<evidence type="ECO:0000256" key="6">
    <source>
        <dbReference type="SAM" id="MobiDB-lite"/>
    </source>
</evidence>
<evidence type="ECO:0000256" key="3">
    <source>
        <dbReference type="ARBA" id="ARBA00023128"/>
    </source>
</evidence>
<evidence type="ECO:0000259" key="8">
    <source>
        <dbReference type="PROSITE" id="PS51886"/>
    </source>
</evidence>
<feature type="compositionally biased region" description="Polar residues" evidence="6">
    <location>
        <begin position="500"/>
        <end position="517"/>
    </location>
</feature>
<dbReference type="PROSITE" id="PS51886">
    <property type="entry name" value="TLDC"/>
    <property type="match status" value="1"/>
</dbReference>
<evidence type="ECO:0000313" key="10">
    <source>
        <dbReference type="Proteomes" id="UP001501920"/>
    </source>
</evidence>
<feature type="compositionally biased region" description="Basic and acidic residues" evidence="6">
    <location>
        <begin position="379"/>
        <end position="399"/>
    </location>
</feature>
<evidence type="ECO:0000256" key="1">
    <source>
        <dbReference type="ARBA" id="ARBA00004173"/>
    </source>
</evidence>
<dbReference type="InterPro" id="IPR006571">
    <property type="entry name" value="TLDc_dom"/>
</dbReference>
<dbReference type="Pfam" id="PF01476">
    <property type="entry name" value="LysM"/>
    <property type="match status" value="1"/>
</dbReference>
<dbReference type="GeneID" id="108440762"/>
<comment type="similarity">
    <text evidence="2">Belongs to the OXR1 family.</text>
</comment>
<dbReference type="CTD" id="571418"/>
<feature type="compositionally biased region" description="Polar residues" evidence="6">
    <location>
        <begin position="43"/>
        <end position="56"/>
    </location>
</feature>
<dbReference type="SMART" id="SM00257">
    <property type="entry name" value="LysM"/>
    <property type="match status" value="1"/>
</dbReference>
<dbReference type="CDD" id="cd00118">
    <property type="entry name" value="LysM"/>
    <property type="match status" value="1"/>
</dbReference>
<dbReference type="Pfam" id="PF07534">
    <property type="entry name" value="TLD"/>
    <property type="match status" value="1"/>
</dbReference>
<dbReference type="PANTHER" id="PTHR23354:SF69">
    <property type="entry name" value="OXIDATION RESISTANCE PROTEIN 1"/>
    <property type="match status" value="1"/>
</dbReference>
<feature type="region of interest" description="Disordered" evidence="6">
    <location>
        <begin position="43"/>
        <end position="92"/>
    </location>
</feature>
<feature type="region of interest" description="Disordered" evidence="6">
    <location>
        <begin position="148"/>
        <end position="205"/>
    </location>
</feature>
<keyword evidence="3" id="KW-0496">Mitochondrion</keyword>
<feature type="compositionally biased region" description="Polar residues" evidence="6">
    <location>
        <begin position="353"/>
        <end position="364"/>
    </location>
</feature>
<evidence type="ECO:0000313" key="9">
    <source>
        <dbReference type="Ensembl" id="ENSPNAP00000060735.1"/>
    </source>
</evidence>
<dbReference type="AlphaFoldDB" id="A0AAR2K8Y4"/>
<feature type="compositionally biased region" description="Basic and acidic residues" evidence="6">
    <location>
        <begin position="335"/>
        <end position="352"/>
    </location>
</feature>
<comment type="subcellular location">
    <subcellularLocation>
        <location evidence="1">Mitochondrion</location>
    </subcellularLocation>
</comment>
<evidence type="ECO:0000259" key="7">
    <source>
        <dbReference type="PROSITE" id="PS51782"/>
    </source>
</evidence>
<name>A0AAR2K8Y4_PYGNA</name>
<keyword evidence="10" id="KW-1185">Reference proteome</keyword>
<feature type="compositionally biased region" description="Low complexity" evidence="6">
    <location>
        <begin position="180"/>
        <end position="203"/>
    </location>
</feature>
<feature type="domain" description="TLDc" evidence="8">
    <location>
        <begin position="704"/>
        <end position="865"/>
    </location>
</feature>
<reference evidence="9" key="2">
    <citation type="submission" date="2025-08" db="UniProtKB">
        <authorList>
            <consortium name="Ensembl"/>
        </authorList>
    </citation>
    <scope>IDENTIFICATION</scope>
</reference>
<sequence length="865" mass="95198">MFSTKRLKKKSQSVDIASQGFPASLIPGLSINRSSPPVARTTTFEVQENNTSNSQRRSPRCGELKRGYTIDTGQKKTPDKKDAGRRMSFQRPKGTIEYSVESRDTLNSIALKFDTTPNELVQLNKLFSRAVVPGQVLYVPDPEYVSSVGSSPSLSPISPLSPTSSEADLEKVTDSDGAPRSEAPASAPPAFSALRPSRVVSSTSEEEEALTEKFLKINCKYITDGKGAVSGVLLVTPNNIMFDPHRTDPLVQERGCEEYGIMCPLEEVQSAAVYREITDSKIRESVPPDLDAFFSGPSQQGDIRLREGYDSASTAPRSTEGSLSEDVFTESELSPIREEQQSTEELRQEDKSSGASSESVQTVSHAPAVAESARGPVGEAERKEVPKAKEGGAEGEQRGEPASSSGEPACNTAQPHTTLGSKQHSQEQPSTPTSRDQQQQPPHCQAQGTGSRTASQSSTTGAAEETGGQESAPDGAKLTREGTQDSETDVEELRKMWKSHTMQQAKEQRENVQQAQKESVPAKGSQRLGSAEGLAASRERRMSRSHKFLCLRVGKAMKKTFVSNASASMQQYAQRDRKHEYWFSVPQERSDHLYLFFIQWSPETFGDGMGSTSREPGFIVVKKIDESEGGDEQTAADPSAKEWEVVSMTEYHRRIDALNSEDLRALCKRLQITTKEEVNSKHGTSITASLEPETFKPNMTEPSDLLEADQIEKLAKHLPPRTIGYPWTLAFSTSKHGMSIKTLYRIMQGQDSPVLLVIKDSDGQVFGALASEPFKVSDGFYGTGETFLFSFYPEFEVYKWTGDNMFFIKGDMDSLAFGGGSGEFGLWLDGDLYHGRSHSCKTFGNPMLSMKEDFFVQDIEIWSFE</sequence>
<feature type="compositionally biased region" description="Polar residues" evidence="6">
    <location>
        <begin position="402"/>
        <end position="436"/>
    </location>
</feature>
<proteinExistence type="inferred from homology"/>
<feature type="compositionally biased region" description="Low complexity" evidence="6">
    <location>
        <begin position="437"/>
        <end position="447"/>
    </location>
</feature>
<dbReference type="GO" id="GO:0005739">
    <property type="term" value="C:mitochondrion"/>
    <property type="evidence" value="ECO:0007669"/>
    <property type="project" value="UniProtKB-SubCell"/>
</dbReference>
<feature type="compositionally biased region" description="Polar residues" evidence="6">
    <location>
        <begin position="311"/>
        <end position="322"/>
    </location>
</feature>
<feature type="domain" description="LysM" evidence="7">
    <location>
        <begin position="96"/>
        <end position="139"/>
    </location>
</feature>
<organism evidence="9 10">
    <name type="scientific">Pygocentrus nattereri</name>
    <name type="common">Red-bellied piranha</name>
    <dbReference type="NCBI Taxonomy" id="42514"/>
    <lineage>
        <taxon>Eukaryota</taxon>
        <taxon>Metazoa</taxon>
        <taxon>Chordata</taxon>
        <taxon>Craniata</taxon>
        <taxon>Vertebrata</taxon>
        <taxon>Euteleostomi</taxon>
        <taxon>Actinopterygii</taxon>
        <taxon>Neopterygii</taxon>
        <taxon>Teleostei</taxon>
        <taxon>Ostariophysi</taxon>
        <taxon>Characiformes</taxon>
        <taxon>Characoidei</taxon>
        <taxon>Pygocentrus</taxon>
    </lineage>
</organism>
<evidence type="ECO:0000256" key="4">
    <source>
        <dbReference type="ARBA" id="ARBA00037112"/>
    </source>
</evidence>
<dbReference type="GeneTree" id="ENSGT00940000155187"/>
<reference evidence="9 10" key="1">
    <citation type="submission" date="2020-10" db="EMBL/GenBank/DDBJ databases">
        <title>Pygocentrus nattereri (red-bellied piranha) genome, fPygNat1, primary haplotype.</title>
        <authorList>
            <person name="Myers G."/>
            <person name="Meyer A."/>
            <person name="Karagic N."/>
            <person name="Pippel M."/>
            <person name="Winkler S."/>
            <person name="Tracey A."/>
            <person name="Wood J."/>
            <person name="Formenti G."/>
            <person name="Howe K."/>
            <person name="Fedrigo O."/>
            <person name="Jarvis E.D."/>
        </authorList>
    </citation>
    <scope>NUCLEOTIDE SEQUENCE [LARGE SCALE GENOMIC DNA]</scope>
</reference>
<accession>A0AAR2K8Y4</accession>
<feature type="compositionally biased region" description="Basic and acidic residues" evidence="6">
    <location>
        <begin position="60"/>
        <end position="85"/>
    </location>
</feature>
<dbReference type="RefSeq" id="XP_037389992.1">
    <property type="nucleotide sequence ID" value="XM_037534095.1"/>
</dbReference>
<dbReference type="PROSITE" id="PS51782">
    <property type="entry name" value="LYSM"/>
    <property type="match status" value="1"/>
</dbReference>
<feature type="region of interest" description="Disordered" evidence="6">
    <location>
        <begin position="309"/>
        <end position="539"/>
    </location>
</feature>
<feature type="compositionally biased region" description="Low complexity" evidence="6">
    <location>
        <begin position="148"/>
        <end position="165"/>
    </location>
</feature>
<protein>
    <recommendedName>
        <fullName evidence="5">Oxidation resistance protein 1</fullName>
    </recommendedName>
</protein>
<comment type="function">
    <text evidence="4">May be involved in protection from oxidative damage.</text>
</comment>
<dbReference type="Ensembl" id="ENSPNAT00000043252.1">
    <property type="protein sequence ID" value="ENSPNAP00000060735.1"/>
    <property type="gene ID" value="ENSPNAG00000015098.2"/>
</dbReference>
<dbReference type="SUPFAM" id="SSF54106">
    <property type="entry name" value="LysM domain"/>
    <property type="match status" value="1"/>
</dbReference>